<proteinExistence type="predicted"/>
<sequence length="77" mass="7790">MDGSAVGGYGFEVLVVEAFVVGSNVGVDDGNDEVGAKVGLFEEAGVAGGFEAEELRRASGMESEDSGLDLISSGFDI</sequence>
<organism evidence="1 2">
    <name type="scientific">Castanea mollissima</name>
    <name type="common">Chinese chestnut</name>
    <dbReference type="NCBI Taxonomy" id="60419"/>
    <lineage>
        <taxon>Eukaryota</taxon>
        <taxon>Viridiplantae</taxon>
        <taxon>Streptophyta</taxon>
        <taxon>Embryophyta</taxon>
        <taxon>Tracheophyta</taxon>
        <taxon>Spermatophyta</taxon>
        <taxon>Magnoliopsida</taxon>
        <taxon>eudicotyledons</taxon>
        <taxon>Gunneridae</taxon>
        <taxon>Pentapetalae</taxon>
        <taxon>rosids</taxon>
        <taxon>fabids</taxon>
        <taxon>Fagales</taxon>
        <taxon>Fagaceae</taxon>
        <taxon>Castanea</taxon>
    </lineage>
</organism>
<reference evidence="1" key="1">
    <citation type="submission" date="2020-03" db="EMBL/GenBank/DDBJ databases">
        <title>Castanea mollissima Vanexum genome sequencing.</title>
        <authorList>
            <person name="Staton M."/>
        </authorList>
    </citation>
    <scope>NUCLEOTIDE SEQUENCE</scope>
    <source>
        <tissue evidence="1">Leaf</tissue>
    </source>
</reference>
<dbReference type="EMBL" id="JRKL02002694">
    <property type="protein sequence ID" value="KAF3957907.1"/>
    <property type="molecule type" value="Genomic_DNA"/>
</dbReference>
<name>A0A8J4QTH8_9ROSI</name>
<dbReference type="AlphaFoldDB" id="A0A8J4QTH8"/>
<evidence type="ECO:0000313" key="1">
    <source>
        <dbReference type="EMBL" id="KAF3957907.1"/>
    </source>
</evidence>
<gene>
    <name evidence="1" type="ORF">CMV_017126</name>
</gene>
<keyword evidence="2" id="KW-1185">Reference proteome</keyword>
<evidence type="ECO:0000313" key="2">
    <source>
        <dbReference type="Proteomes" id="UP000737018"/>
    </source>
</evidence>
<protein>
    <submittedName>
        <fullName evidence="1">Uncharacterized protein</fullName>
    </submittedName>
</protein>
<accession>A0A8J4QTH8</accession>
<dbReference type="Proteomes" id="UP000737018">
    <property type="component" value="Unassembled WGS sequence"/>
</dbReference>
<comment type="caution">
    <text evidence="1">The sequence shown here is derived from an EMBL/GenBank/DDBJ whole genome shotgun (WGS) entry which is preliminary data.</text>
</comment>